<comment type="caution">
    <text evidence="2">The sequence shown here is derived from an EMBL/GenBank/DDBJ whole genome shotgun (WGS) entry which is preliminary data.</text>
</comment>
<dbReference type="Pfam" id="PF00156">
    <property type="entry name" value="Pribosyltran"/>
    <property type="match status" value="1"/>
</dbReference>
<evidence type="ECO:0000313" key="2">
    <source>
        <dbReference type="EMBL" id="MBM7633670.1"/>
    </source>
</evidence>
<proteinExistence type="predicted"/>
<dbReference type="CDD" id="cd06223">
    <property type="entry name" value="PRTases_typeI"/>
    <property type="match status" value="1"/>
</dbReference>
<dbReference type="EC" id="2.4.2.7" evidence="2"/>
<dbReference type="SUPFAM" id="SSF53271">
    <property type="entry name" value="PRTase-like"/>
    <property type="match status" value="1"/>
</dbReference>
<dbReference type="RefSeq" id="WP_204698383.1">
    <property type="nucleotide sequence ID" value="NZ_JAFBEC010000008.1"/>
</dbReference>
<accession>A0ABS2PF25</accession>
<dbReference type="Proteomes" id="UP000741863">
    <property type="component" value="Unassembled WGS sequence"/>
</dbReference>
<evidence type="ECO:0000259" key="1">
    <source>
        <dbReference type="Pfam" id="PF00156"/>
    </source>
</evidence>
<keyword evidence="2" id="KW-0808">Transferase</keyword>
<gene>
    <name evidence="2" type="ORF">JOD17_002766</name>
</gene>
<protein>
    <submittedName>
        <fullName evidence="2">Adenine phosphoribosyltransferase</fullName>
        <ecNumber evidence="2">2.4.2.7</ecNumber>
    </submittedName>
</protein>
<reference evidence="2 3" key="1">
    <citation type="submission" date="2021-01" db="EMBL/GenBank/DDBJ databases">
        <title>Genomic Encyclopedia of Type Strains, Phase IV (KMG-IV): sequencing the most valuable type-strain genomes for metagenomic binning, comparative biology and taxonomic classification.</title>
        <authorList>
            <person name="Goeker M."/>
        </authorList>
    </citation>
    <scope>NUCLEOTIDE SEQUENCE [LARGE SCALE GENOMIC DNA]</scope>
    <source>
        <strain evidence="2 3">DSM 25540</strain>
    </source>
</reference>
<keyword evidence="2" id="KW-0328">Glycosyltransferase</keyword>
<organism evidence="2 3">
    <name type="scientific">Geomicrobium sediminis</name>
    <dbReference type="NCBI Taxonomy" id="1347788"/>
    <lineage>
        <taxon>Bacteria</taxon>
        <taxon>Bacillati</taxon>
        <taxon>Bacillota</taxon>
        <taxon>Bacilli</taxon>
        <taxon>Bacillales</taxon>
        <taxon>Geomicrobium</taxon>
    </lineage>
</organism>
<feature type="domain" description="Phosphoribosyltransferase" evidence="1">
    <location>
        <begin position="51"/>
        <end position="163"/>
    </location>
</feature>
<dbReference type="GO" id="GO:0003999">
    <property type="term" value="F:adenine phosphoribosyltransferase activity"/>
    <property type="evidence" value="ECO:0007669"/>
    <property type="project" value="UniProtKB-EC"/>
</dbReference>
<name>A0ABS2PF25_9BACL</name>
<keyword evidence="3" id="KW-1185">Reference proteome</keyword>
<evidence type="ECO:0000313" key="3">
    <source>
        <dbReference type="Proteomes" id="UP000741863"/>
    </source>
</evidence>
<sequence>MQTYTMIIAGVTRHLPIVPISEHTAIASFVMLGDTVLTKATAKALVDQLPEADVLVTAEAKGIPLAQELSSLLNHDQYVVARKTVKPYMSEPLVLTVKSITTDVEQTLVLDERDAQKLKGKRIVLVDDVVSTGESIAALQELVERAGGNVVAKTAVLAEGSANDQQDLIYLEELPLFPIEKKPI</sequence>
<dbReference type="PANTHER" id="PTHR43218">
    <property type="entry name" value="PHOSPHORIBOSYLTRANSFERASE-RELATED"/>
    <property type="match status" value="1"/>
</dbReference>
<dbReference type="EMBL" id="JAFBEC010000008">
    <property type="protein sequence ID" value="MBM7633670.1"/>
    <property type="molecule type" value="Genomic_DNA"/>
</dbReference>
<dbReference type="PANTHER" id="PTHR43218:SF1">
    <property type="entry name" value="PHOSPHORIBOSYLTRANSFERASE"/>
    <property type="match status" value="1"/>
</dbReference>
<dbReference type="NCBIfam" id="NF005592">
    <property type="entry name" value="PRK07322.1"/>
    <property type="match status" value="1"/>
</dbReference>
<dbReference type="Gene3D" id="3.40.50.2020">
    <property type="match status" value="1"/>
</dbReference>
<dbReference type="InterPro" id="IPR000836">
    <property type="entry name" value="PRTase_dom"/>
</dbReference>
<dbReference type="InterPro" id="IPR029057">
    <property type="entry name" value="PRTase-like"/>
</dbReference>